<organism evidence="1 2">
    <name type="scientific">Mucuna pruriens</name>
    <name type="common">Velvet bean</name>
    <name type="synonym">Dolichos pruriens</name>
    <dbReference type="NCBI Taxonomy" id="157652"/>
    <lineage>
        <taxon>Eukaryota</taxon>
        <taxon>Viridiplantae</taxon>
        <taxon>Streptophyta</taxon>
        <taxon>Embryophyta</taxon>
        <taxon>Tracheophyta</taxon>
        <taxon>Spermatophyta</taxon>
        <taxon>Magnoliopsida</taxon>
        <taxon>eudicotyledons</taxon>
        <taxon>Gunneridae</taxon>
        <taxon>Pentapetalae</taxon>
        <taxon>rosids</taxon>
        <taxon>fabids</taxon>
        <taxon>Fabales</taxon>
        <taxon>Fabaceae</taxon>
        <taxon>Papilionoideae</taxon>
        <taxon>50 kb inversion clade</taxon>
        <taxon>NPAAA clade</taxon>
        <taxon>indigoferoid/millettioid clade</taxon>
        <taxon>Phaseoleae</taxon>
        <taxon>Mucuna</taxon>
    </lineage>
</organism>
<keyword evidence="2" id="KW-1185">Reference proteome</keyword>
<gene>
    <name evidence="1" type="ORF">CR513_55492</name>
</gene>
<protein>
    <submittedName>
        <fullName evidence="1">Uncharacterized protein</fullName>
    </submittedName>
</protein>
<name>A0A371EIE2_MUCPR</name>
<evidence type="ECO:0000313" key="1">
    <source>
        <dbReference type="EMBL" id="RDX65817.1"/>
    </source>
</evidence>
<dbReference type="PANTHER" id="PTHR48475:SF1">
    <property type="entry name" value="RNASE H TYPE-1 DOMAIN-CONTAINING PROTEIN"/>
    <property type="match status" value="1"/>
</dbReference>
<comment type="caution">
    <text evidence="1">The sequence shown here is derived from an EMBL/GenBank/DDBJ whole genome shotgun (WGS) entry which is preliminary data.</text>
</comment>
<dbReference type="Proteomes" id="UP000257109">
    <property type="component" value="Unassembled WGS sequence"/>
</dbReference>
<dbReference type="EMBL" id="QJKJ01013723">
    <property type="protein sequence ID" value="RDX65817.1"/>
    <property type="molecule type" value="Genomic_DNA"/>
</dbReference>
<sequence>MEAVLAIEVEIPSLRVLAEIELEEVEWIQQRLDQLNLIEEKRLAALCHGQLYQRRIKNTFDKKARPRMFKKGDMVLKKILPNVKDQRGKLTPNYEGPYVVKHTFSGGALILTDAEGQDLKHSVNVDSVKIRKAREVMHQETVINPPSLALGQGTNPIHEIALNPSGTHL</sequence>
<reference evidence="1" key="1">
    <citation type="submission" date="2018-05" db="EMBL/GenBank/DDBJ databases">
        <title>Draft genome of Mucuna pruriens seed.</title>
        <authorList>
            <person name="Nnadi N.E."/>
            <person name="Vos R."/>
            <person name="Hasami M.H."/>
            <person name="Devisetty U.K."/>
            <person name="Aguiy J.C."/>
        </authorList>
    </citation>
    <scope>NUCLEOTIDE SEQUENCE [LARGE SCALE GENOMIC DNA]</scope>
    <source>
        <strain evidence="1">JCA_2017</strain>
    </source>
</reference>
<dbReference type="OrthoDB" id="1637540at2759"/>
<feature type="non-terminal residue" evidence="1">
    <location>
        <position position="1"/>
    </location>
</feature>
<accession>A0A371EIE2</accession>
<evidence type="ECO:0000313" key="2">
    <source>
        <dbReference type="Proteomes" id="UP000257109"/>
    </source>
</evidence>
<dbReference type="PANTHER" id="PTHR48475">
    <property type="entry name" value="RIBONUCLEASE H"/>
    <property type="match status" value="1"/>
</dbReference>
<proteinExistence type="predicted"/>
<dbReference type="AlphaFoldDB" id="A0A371EIE2"/>